<dbReference type="EMBL" id="FOMW01000009">
    <property type="protein sequence ID" value="SFE67269.1"/>
    <property type="molecule type" value="Genomic_DNA"/>
</dbReference>
<reference evidence="3" key="1">
    <citation type="submission" date="2016-10" db="EMBL/GenBank/DDBJ databases">
        <authorList>
            <person name="Varghese N."/>
            <person name="Submissions S."/>
        </authorList>
    </citation>
    <scope>NUCLEOTIDE SEQUENCE [LARGE SCALE GENOMIC DNA]</scope>
    <source>
        <strain evidence="3">DSM 11443</strain>
    </source>
</reference>
<feature type="transmembrane region" description="Helical" evidence="1">
    <location>
        <begin position="80"/>
        <end position="99"/>
    </location>
</feature>
<accession>A0A1I2CFY3</accession>
<keyword evidence="1" id="KW-0472">Membrane</keyword>
<keyword evidence="1" id="KW-0812">Transmembrane</keyword>
<organism evidence="2 3">
    <name type="scientific">Sulfitobacter brevis</name>
    <dbReference type="NCBI Taxonomy" id="74348"/>
    <lineage>
        <taxon>Bacteria</taxon>
        <taxon>Pseudomonadati</taxon>
        <taxon>Pseudomonadota</taxon>
        <taxon>Alphaproteobacteria</taxon>
        <taxon>Rhodobacterales</taxon>
        <taxon>Roseobacteraceae</taxon>
        <taxon>Sulfitobacter</taxon>
    </lineage>
</organism>
<dbReference type="STRING" id="74348.SAMN04488523_109113"/>
<gene>
    <name evidence="2" type="ORF">SAMN04488523_109113</name>
</gene>
<dbReference type="AlphaFoldDB" id="A0A1I2CFY3"/>
<protein>
    <recommendedName>
        <fullName evidence="4">DNA repair protein</fullName>
    </recommendedName>
</protein>
<evidence type="ECO:0000256" key="1">
    <source>
        <dbReference type="SAM" id="Phobius"/>
    </source>
</evidence>
<name>A0A1I2CFY3_9RHOB</name>
<sequence>MEIAVGRHKLADNALPRGEIAVTQIRSFTYLIQFIFQRLALATFAIAALAMLGATLMATFGLWSWISLDVQYQGAPVENAGMYAQIGLTVLAIGICFFLPSNSRVMQLENSHRSFSIGMNDVSRAYAAVHAQDRAQTFQLSSEFDAVRERLAYLRDHPDLSTLEPSLLEVAAQMSHISRELATVYSDDKIKRARDFLKQRQQELELFNSRLDQAKGISNDLKHWVHEIELEESVAAAQLDRLREEMREIMPELGLETVVRTNPSALDNTVVEMPPKAAE</sequence>
<keyword evidence="1" id="KW-1133">Transmembrane helix</keyword>
<dbReference type="Proteomes" id="UP000198977">
    <property type="component" value="Unassembled WGS sequence"/>
</dbReference>
<feature type="transmembrane region" description="Helical" evidence="1">
    <location>
        <begin position="39"/>
        <end position="68"/>
    </location>
</feature>
<keyword evidence="3" id="KW-1185">Reference proteome</keyword>
<proteinExistence type="predicted"/>
<evidence type="ECO:0000313" key="3">
    <source>
        <dbReference type="Proteomes" id="UP000198977"/>
    </source>
</evidence>
<evidence type="ECO:0008006" key="4">
    <source>
        <dbReference type="Google" id="ProtNLM"/>
    </source>
</evidence>
<evidence type="ECO:0000313" key="2">
    <source>
        <dbReference type="EMBL" id="SFE67269.1"/>
    </source>
</evidence>